<accession>A0AAW0N5X3</accession>
<protein>
    <submittedName>
        <fullName evidence="1">Uncharacterized protein</fullName>
    </submittedName>
</protein>
<organism evidence="1 2">
    <name type="scientific">Mugilogobius chulae</name>
    <name type="common">yellowstripe goby</name>
    <dbReference type="NCBI Taxonomy" id="88201"/>
    <lineage>
        <taxon>Eukaryota</taxon>
        <taxon>Metazoa</taxon>
        <taxon>Chordata</taxon>
        <taxon>Craniata</taxon>
        <taxon>Vertebrata</taxon>
        <taxon>Euteleostomi</taxon>
        <taxon>Actinopterygii</taxon>
        <taxon>Neopterygii</taxon>
        <taxon>Teleostei</taxon>
        <taxon>Neoteleostei</taxon>
        <taxon>Acanthomorphata</taxon>
        <taxon>Gobiaria</taxon>
        <taxon>Gobiiformes</taxon>
        <taxon>Gobioidei</taxon>
        <taxon>Gobiidae</taxon>
        <taxon>Gobionellinae</taxon>
        <taxon>Mugilogobius</taxon>
    </lineage>
</organism>
<dbReference type="AlphaFoldDB" id="A0AAW0N5X3"/>
<dbReference type="EMBL" id="JBBPFD010000018">
    <property type="protein sequence ID" value="KAK7889144.1"/>
    <property type="molecule type" value="Genomic_DNA"/>
</dbReference>
<sequence>MSRLYSSSRTESVYKLCHSRTGPEHWAAASVCSRTRASVMSRLYSSSSRTESVYKVCHSRTGPEHWTTTSVCSRTRASVMSRLYSSSRTESVYKNYHSRTGPLQHQHTVSLPRALLTLQQNRTRAVDRCIAAAELRVCTRTTTAEQDQSTGPLQHHHYSECVQELLHCPCHTLGP</sequence>
<dbReference type="Proteomes" id="UP001460270">
    <property type="component" value="Unassembled WGS sequence"/>
</dbReference>
<proteinExistence type="predicted"/>
<name>A0AAW0N5X3_9GOBI</name>
<keyword evidence="2" id="KW-1185">Reference proteome</keyword>
<reference evidence="2" key="1">
    <citation type="submission" date="2024-04" db="EMBL/GenBank/DDBJ databases">
        <title>Salinicola lusitanus LLJ914,a marine bacterium isolated from the Okinawa Trough.</title>
        <authorList>
            <person name="Li J."/>
        </authorList>
    </citation>
    <scope>NUCLEOTIDE SEQUENCE [LARGE SCALE GENOMIC DNA]</scope>
</reference>
<evidence type="ECO:0000313" key="2">
    <source>
        <dbReference type="Proteomes" id="UP001460270"/>
    </source>
</evidence>
<gene>
    <name evidence="1" type="ORF">WMY93_024704</name>
</gene>
<comment type="caution">
    <text evidence="1">The sequence shown here is derived from an EMBL/GenBank/DDBJ whole genome shotgun (WGS) entry which is preliminary data.</text>
</comment>
<evidence type="ECO:0000313" key="1">
    <source>
        <dbReference type="EMBL" id="KAK7889144.1"/>
    </source>
</evidence>